<protein>
    <recommendedName>
        <fullName evidence="3">Reverse transcriptase domain-containing protein</fullName>
    </recommendedName>
</protein>
<evidence type="ECO:0000313" key="2">
    <source>
        <dbReference type="Proteomes" id="UP001482620"/>
    </source>
</evidence>
<evidence type="ECO:0000313" key="1">
    <source>
        <dbReference type="EMBL" id="MEQ2223221.1"/>
    </source>
</evidence>
<accession>A0ABV0STR1</accession>
<sequence length="221" mass="24647">MGHTLDIVISESGSINNLLVYNLGVPDYIVISFEVSCLSSKILNVKSISIILKTSIKHQVLSTYILWILRAIQQSAFWIIPLKSSLVSFSHSAPWYTCELCKIKTVGLRSCAFGLLASQFISWLDHQNSYAKSFLDAQSALEMLNSPCNLWCPTRVCGWAASFNFILYLPSLGCEISRHGISLHCYADDAQLYLGTYSKPLLLQLCLHLLPSPPAWGNKNE</sequence>
<gene>
    <name evidence="1" type="ORF">ILYODFUR_034553</name>
</gene>
<organism evidence="1 2">
    <name type="scientific">Ilyodon furcidens</name>
    <name type="common">goldbreast splitfin</name>
    <dbReference type="NCBI Taxonomy" id="33524"/>
    <lineage>
        <taxon>Eukaryota</taxon>
        <taxon>Metazoa</taxon>
        <taxon>Chordata</taxon>
        <taxon>Craniata</taxon>
        <taxon>Vertebrata</taxon>
        <taxon>Euteleostomi</taxon>
        <taxon>Actinopterygii</taxon>
        <taxon>Neopterygii</taxon>
        <taxon>Teleostei</taxon>
        <taxon>Neoteleostei</taxon>
        <taxon>Acanthomorphata</taxon>
        <taxon>Ovalentaria</taxon>
        <taxon>Atherinomorphae</taxon>
        <taxon>Cyprinodontiformes</taxon>
        <taxon>Goodeidae</taxon>
        <taxon>Ilyodon</taxon>
    </lineage>
</organism>
<dbReference type="Proteomes" id="UP001482620">
    <property type="component" value="Unassembled WGS sequence"/>
</dbReference>
<comment type="caution">
    <text evidence="1">The sequence shown here is derived from an EMBL/GenBank/DDBJ whole genome shotgun (WGS) entry which is preliminary data.</text>
</comment>
<name>A0ABV0STR1_9TELE</name>
<keyword evidence="2" id="KW-1185">Reference proteome</keyword>
<evidence type="ECO:0008006" key="3">
    <source>
        <dbReference type="Google" id="ProtNLM"/>
    </source>
</evidence>
<proteinExistence type="predicted"/>
<reference evidence="1 2" key="1">
    <citation type="submission" date="2021-06" db="EMBL/GenBank/DDBJ databases">
        <authorList>
            <person name="Palmer J.M."/>
        </authorList>
    </citation>
    <scope>NUCLEOTIDE SEQUENCE [LARGE SCALE GENOMIC DNA]</scope>
    <source>
        <strain evidence="2">if_2019</strain>
        <tissue evidence="1">Muscle</tissue>
    </source>
</reference>
<dbReference type="EMBL" id="JAHRIQ010006261">
    <property type="protein sequence ID" value="MEQ2223221.1"/>
    <property type="molecule type" value="Genomic_DNA"/>
</dbReference>